<keyword evidence="3" id="KW-0949">S-adenosyl-L-methionine</keyword>
<evidence type="ECO:0000256" key="2">
    <source>
        <dbReference type="ARBA" id="ARBA00022679"/>
    </source>
</evidence>
<evidence type="ECO:0000256" key="4">
    <source>
        <dbReference type="PIRSR" id="PIRSR005739-1"/>
    </source>
</evidence>
<sequence length="346" mass="38380">MRPQSSQQSDRAPEPSPALFFETVNAYQRTAALKAAIELDLFTAIGEKNETVQELARRCDASERGLRILCDYLTIIGFLTKEGDHYALTGDSSLFLDRRSSAYLGSSIEFLLSPTHVEAFGDLKEVVRKGGTLMPDGGALAPEHPMWVRFAQVMAPMMALPARLLANIVDERATDKLRVLDIAAGHGMFGIALAERNPRAKITALDWPNVLEVARQNAREAKIEDRFQTIAGSAFEVDYGDGYDLVLLANFLHHFDMPACETILRRVHAALAEDGRVALVEFIPDEDRINPPIAASFSLMMLGTTPNGDAYTLSQFDEMFQRTGFAEVELRAMPPTFFRALVARKR</sequence>
<evidence type="ECO:0000259" key="6">
    <source>
        <dbReference type="Pfam" id="PF08100"/>
    </source>
</evidence>
<feature type="active site" description="Proton acceptor" evidence="4">
    <location>
        <position position="253"/>
    </location>
</feature>
<dbReference type="PROSITE" id="PS51683">
    <property type="entry name" value="SAM_OMT_II"/>
    <property type="match status" value="1"/>
</dbReference>
<feature type="domain" description="O-methyltransferase C-terminal" evidence="5">
    <location>
        <begin position="178"/>
        <end position="325"/>
    </location>
</feature>
<dbReference type="Proteomes" id="UP000031518">
    <property type="component" value="Unassembled WGS sequence"/>
</dbReference>
<feature type="domain" description="O-methyltransferase dimerisation" evidence="6">
    <location>
        <begin position="22"/>
        <end position="97"/>
    </location>
</feature>
<dbReference type="Gene3D" id="3.40.50.150">
    <property type="entry name" value="Vaccinia Virus protein VP39"/>
    <property type="match status" value="1"/>
</dbReference>
<evidence type="ECO:0000256" key="1">
    <source>
        <dbReference type="ARBA" id="ARBA00022603"/>
    </source>
</evidence>
<organism evidence="7 8">
    <name type="scientific">Pyrinomonas methylaliphatogenes</name>
    <dbReference type="NCBI Taxonomy" id="454194"/>
    <lineage>
        <taxon>Bacteria</taxon>
        <taxon>Pseudomonadati</taxon>
        <taxon>Acidobacteriota</taxon>
        <taxon>Blastocatellia</taxon>
        <taxon>Blastocatellales</taxon>
        <taxon>Pyrinomonadaceae</taxon>
        <taxon>Pyrinomonas</taxon>
    </lineage>
</organism>
<proteinExistence type="predicted"/>
<dbReference type="InterPro" id="IPR016461">
    <property type="entry name" value="COMT-like"/>
</dbReference>
<keyword evidence="7" id="KW-0830">Ubiquinone</keyword>
<dbReference type="GO" id="GO:0046983">
    <property type="term" value="F:protein dimerization activity"/>
    <property type="evidence" value="ECO:0007669"/>
    <property type="project" value="InterPro"/>
</dbReference>
<dbReference type="RefSeq" id="WP_041974036.1">
    <property type="nucleotide sequence ID" value="NZ_CBXV010000002.1"/>
</dbReference>
<dbReference type="CDD" id="cd02440">
    <property type="entry name" value="AdoMet_MTases"/>
    <property type="match status" value="1"/>
</dbReference>
<evidence type="ECO:0000313" key="8">
    <source>
        <dbReference type="Proteomes" id="UP000031518"/>
    </source>
</evidence>
<name>A0A0B6WU25_9BACT</name>
<keyword evidence="1 7" id="KW-0489">Methyltransferase</keyword>
<reference evidence="7 8" key="1">
    <citation type="submission" date="2013-12" db="EMBL/GenBank/DDBJ databases">
        <authorList>
            <person name="Stott M."/>
        </authorList>
    </citation>
    <scope>NUCLEOTIDE SEQUENCE [LARGE SCALE GENOMIC DNA]</scope>
    <source>
        <strain evidence="7 8">K22</strain>
    </source>
</reference>
<dbReference type="PANTHER" id="PTHR43712:SF2">
    <property type="entry name" value="O-METHYLTRANSFERASE CICE"/>
    <property type="match status" value="1"/>
</dbReference>
<keyword evidence="8" id="KW-1185">Reference proteome</keyword>
<dbReference type="InterPro" id="IPR036388">
    <property type="entry name" value="WH-like_DNA-bd_sf"/>
</dbReference>
<dbReference type="PIRSF" id="PIRSF005739">
    <property type="entry name" value="O-mtase"/>
    <property type="match status" value="1"/>
</dbReference>
<dbReference type="OrthoDB" id="9810615at2"/>
<dbReference type="Gene3D" id="1.20.5.840">
    <property type="entry name" value="hypothetical RNA methyltransferase"/>
    <property type="match status" value="1"/>
</dbReference>
<dbReference type="STRING" id="454194.PYK22_00520"/>
<evidence type="ECO:0000259" key="5">
    <source>
        <dbReference type="Pfam" id="PF00891"/>
    </source>
</evidence>
<dbReference type="SUPFAM" id="SSF53335">
    <property type="entry name" value="S-adenosyl-L-methionine-dependent methyltransferases"/>
    <property type="match status" value="1"/>
</dbReference>
<protein>
    <submittedName>
        <fullName evidence="7">Methylase involved in ubiquinone/menaquinone biosynthesis</fullName>
    </submittedName>
</protein>
<dbReference type="Gene3D" id="1.10.10.10">
    <property type="entry name" value="Winged helix-like DNA-binding domain superfamily/Winged helix DNA-binding domain"/>
    <property type="match status" value="1"/>
</dbReference>
<dbReference type="GO" id="GO:0008171">
    <property type="term" value="F:O-methyltransferase activity"/>
    <property type="evidence" value="ECO:0007669"/>
    <property type="project" value="InterPro"/>
</dbReference>
<dbReference type="PANTHER" id="PTHR43712">
    <property type="entry name" value="PUTATIVE (AFU_ORTHOLOGUE AFUA_4G14580)-RELATED"/>
    <property type="match status" value="1"/>
</dbReference>
<gene>
    <name evidence="7" type="ORF">PYK22_00520</name>
</gene>
<reference evidence="7 8" key="2">
    <citation type="submission" date="2015-01" db="EMBL/GenBank/DDBJ databases">
        <title>Complete genome sequence of Pyrinomonas methylaliphatogenes type strain K22T.</title>
        <authorList>
            <person name="Lee K.C.Y."/>
            <person name="Power J.F."/>
            <person name="Dunfield P.F."/>
            <person name="Morgan X.C."/>
            <person name="Huttenhower C."/>
            <person name="Stott M.B."/>
        </authorList>
    </citation>
    <scope>NUCLEOTIDE SEQUENCE [LARGE SCALE GENOMIC DNA]</scope>
    <source>
        <strain evidence="7 8">K22</strain>
    </source>
</reference>
<accession>A0A0B6WU25</accession>
<dbReference type="SUPFAM" id="SSF46785">
    <property type="entry name" value="Winged helix' DNA-binding domain"/>
    <property type="match status" value="1"/>
</dbReference>
<keyword evidence="2" id="KW-0808">Transferase</keyword>
<evidence type="ECO:0000313" key="7">
    <source>
        <dbReference type="EMBL" id="CDM64526.1"/>
    </source>
</evidence>
<dbReference type="AlphaFoldDB" id="A0A0B6WU25"/>
<dbReference type="Pfam" id="PF08100">
    <property type="entry name" value="Dimerisation"/>
    <property type="match status" value="1"/>
</dbReference>
<dbReference type="InterPro" id="IPR029063">
    <property type="entry name" value="SAM-dependent_MTases_sf"/>
</dbReference>
<dbReference type="InterPro" id="IPR001077">
    <property type="entry name" value="COMT_C"/>
</dbReference>
<evidence type="ECO:0000256" key="3">
    <source>
        <dbReference type="ARBA" id="ARBA00022691"/>
    </source>
</evidence>
<dbReference type="GO" id="GO:0032259">
    <property type="term" value="P:methylation"/>
    <property type="evidence" value="ECO:0007669"/>
    <property type="project" value="UniProtKB-KW"/>
</dbReference>
<dbReference type="InterPro" id="IPR036390">
    <property type="entry name" value="WH_DNA-bd_sf"/>
</dbReference>
<dbReference type="EMBL" id="CBXV010000002">
    <property type="protein sequence ID" value="CDM64526.1"/>
    <property type="molecule type" value="Genomic_DNA"/>
</dbReference>
<dbReference type="Pfam" id="PF00891">
    <property type="entry name" value="Methyltransf_2"/>
    <property type="match status" value="1"/>
</dbReference>
<dbReference type="InterPro" id="IPR012967">
    <property type="entry name" value="COMT_dimerisation"/>
</dbReference>